<keyword evidence="6" id="KW-1185">Reference proteome</keyword>
<sequence>MKVSERIRQLIEEDIRSGVLLPGDVIDEQELAARFEVSRTPVREALLQLEAQNILISQPRQGMVVAKMDIQQLLAIWELLCEMEGVCVRLACERMSDEERQQLVRVHEQAQGVVDADDVDGWRAMNHAFHDVLYQGSRNPYLRQEILRLRARTGAYLRYAFSALGRLRSSQEQHGQIVDAILAHDPQRAHAMMMEHISLDQGARGLTDFIINLPRSMLSA</sequence>
<dbReference type="AlphaFoldDB" id="A0A853FH21"/>
<dbReference type="OrthoDB" id="5343379at2"/>
<dbReference type="PRINTS" id="PR00035">
    <property type="entry name" value="HTHGNTR"/>
</dbReference>
<dbReference type="Proteomes" id="UP000580517">
    <property type="component" value="Unassembled WGS sequence"/>
</dbReference>
<gene>
    <name evidence="5" type="ORF">H0A68_18865</name>
</gene>
<dbReference type="Gene3D" id="1.10.10.10">
    <property type="entry name" value="Winged helix-like DNA-binding domain superfamily/Winged helix DNA-binding domain"/>
    <property type="match status" value="1"/>
</dbReference>
<dbReference type="InterPro" id="IPR011711">
    <property type="entry name" value="GntR_C"/>
</dbReference>
<reference evidence="5 6" key="1">
    <citation type="submission" date="2020-07" db="EMBL/GenBank/DDBJ databases">
        <title>Taxonomic revisions and descriptions of new bacterial species based on genomic comparisons in the high-G+C-content subgroup of the family Alcaligenaceae.</title>
        <authorList>
            <person name="Szabo A."/>
            <person name="Felfoldi T."/>
        </authorList>
    </citation>
    <scope>NUCLEOTIDE SEQUENCE [LARGE SCALE GENOMIC DNA]</scope>
    <source>
        <strain evidence="5 6">DSM 25264</strain>
    </source>
</reference>
<dbReference type="EMBL" id="JACCEW010000008">
    <property type="protein sequence ID" value="NYT38942.1"/>
    <property type="molecule type" value="Genomic_DNA"/>
</dbReference>
<evidence type="ECO:0000259" key="4">
    <source>
        <dbReference type="PROSITE" id="PS50949"/>
    </source>
</evidence>
<accession>A0A853FH21</accession>
<dbReference type="Pfam" id="PF07729">
    <property type="entry name" value="FCD"/>
    <property type="match status" value="1"/>
</dbReference>
<evidence type="ECO:0000313" key="6">
    <source>
        <dbReference type="Proteomes" id="UP000580517"/>
    </source>
</evidence>
<evidence type="ECO:0000313" key="5">
    <source>
        <dbReference type="EMBL" id="NYT38942.1"/>
    </source>
</evidence>
<dbReference type="InterPro" id="IPR000524">
    <property type="entry name" value="Tscrpt_reg_HTH_GntR"/>
</dbReference>
<dbReference type="SUPFAM" id="SSF46785">
    <property type="entry name" value="Winged helix' DNA-binding domain"/>
    <property type="match status" value="1"/>
</dbReference>
<proteinExistence type="predicted"/>
<evidence type="ECO:0000256" key="3">
    <source>
        <dbReference type="ARBA" id="ARBA00023163"/>
    </source>
</evidence>
<dbReference type="InterPro" id="IPR036388">
    <property type="entry name" value="WH-like_DNA-bd_sf"/>
</dbReference>
<dbReference type="InterPro" id="IPR008920">
    <property type="entry name" value="TF_FadR/GntR_C"/>
</dbReference>
<comment type="caution">
    <text evidence="5">The sequence shown here is derived from an EMBL/GenBank/DDBJ whole genome shotgun (WGS) entry which is preliminary data.</text>
</comment>
<evidence type="ECO:0000256" key="1">
    <source>
        <dbReference type="ARBA" id="ARBA00023015"/>
    </source>
</evidence>
<dbReference type="SMART" id="SM00895">
    <property type="entry name" value="FCD"/>
    <property type="match status" value="1"/>
</dbReference>
<evidence type="ECO:0000256" key="2">
    <source>
        <dbReference type="ARBA" id="ARBA00023125"/>
    </source>
</evidence>
<dbReference type="GO" id="GO:0003700">
    <property type="term" value="F:DNA-binding transcription factor activity"/>
    <property type="evidence" value="ECO:0007669"/>
    <property type="project" value="InterPro"/>
</dbReference>
<dbReference type="PROSITE" id="PS50949">
    <property type="entry name" value="HTH_GNTR"/>
    <property type="match status" value="1"/>
</dbReference>
<keyword evidence="1" id="KW-0805">Transcription regulation</keyword>
<protein>
    <submittedName>
        <fullName evidence="5">GntR family transcriptional regulator</fullName>
    </submittedName>
</protein>
<dbReference type="PANTHER" id="PTHR43537">
    <property type="entry name" value="TRANSCRIPTIONAL REGULATOR, GNTR FAMILY"/>
    <property type="match status" value="1"/>
</dbReference>
<dbReference type="Gene3D" id="1.20.120.530">
    <property type="entry name" value="GntR ligand-binding domain-like"/>
    <property type="match status" value="1"/>
</dbReference>
<dbReference type="SMART" id="SM00345">
    <property type="entry name" value="HTH_GNTR"/>
    <property type="match status" value="1"/>
</dbReference>
<dbReference type="InterPro" id="IPR036390">
    <property type="entry name" value="WH_DNA-bd_sf"/>
</dbReference>
<name>A0A853FH21_9BURK</name>
<dbReference type="RefSeq" id="WP_129971368.1">
    <property type="nucleotide sequence ID" value="NZ_JACCEW010000008.1"/>
</dbReference>
<organism evidence="5 6">
    <name type="scientific">Allopusillimonas soli</name>
    <dbReference type="NCBI Taxonomy" id="659016"/>
    <lineage>
        <taxon>Bacteria</taxon>
        <taxon>Pseudomonadati</taxon>
        <taxon>Pseudomonadota</taxon>
        <taxon>Betaproteobacteria</taxon>
        <taxon>Burkholderiales</taxon>
        <taxon>Alcaligenaceae</taxon>
        <taxon>Allopusillimonas</taxon>
    </lineage>
</organism>
<dbReference type="SUPFAM" id="SSF48008">
    <property type="entry name" value="GntR ligand-binding domain-like"/>
    <property type="match status" value="1"/>
</dbReference>
<dbReference type="Pfam" id="PF00392">
    <property type="entry name" value="GntR"/>
    <property type="match status" value="1"/>
</dbReference>
<dbReference type="CDD" id="cd07377">
    <property type="entry name" value="WHTH_GntR"/>
    <property type="match status" value="1"/>
</dbReference>
<keyword evidence="2" id="KW-0238">DNA-binding</keyword>
<dbReference type="GO" id="GO:0003677">
    <property type="term" value="F:DNA binding"/>
    <property type="evidence" value="ECO:0007669"/>
    <property type="project" value="UniProtKB-KW"/>
</dbReference>
<feature type="domain" description="HTH gntR-type" evidence="4">
    <location>
        <begin position="1"/>
        <end position="68"/>
    </location>
</feature>
<dbReference type="PANTHER" id="PTHR43537:SF49">
    <property type="entry name" value="TRANSCRIPTIONAL REGULATORY PROTEIN"/>
    <property type="match status" value="1"/>
</dbReference>
<keyword evidence="3" id="KW-0804">Transcription</keyword>